<sequence length="210" mass="23771">MSCLGVGELTLKFSSFMAGLFGDSSLLLGGTKGLEISWVDCVYAVERCFSFIYGVAYLIGMVSFGITRLICASFGITRLVRVWRGADRRGARRMREGHMDASGFLYASANYYVVTSAYSWYQSLSFSFCRLTYDRFRDLIMQMQEQQQPAPPAHAPTSVVPQVLPNQLSAEAKHLRDFRKYNPMTFDGSLEDSTEAQMWLSSLETIFRYI</sequence>
<keyword evidence="2" id="KW-0645">Protease</keyword>
<reference evidence="2 3" key="1">
    <citation type="submission" date="2019-08" db="EMBL/GenBank/DDBJ databases">
        <title>Draft genome sequences of two oriental melons (Cucumis melo L. var makuwa).</title>
        <authorList>
            <person name="Kwon S.-Y."/>
        </authorList>
    </citation>
    <scope>NUCLEOTIDE SEQUENCE [LARGE SCALE GENOMIC DNA]</scope>
    <source>
        <strain evidence="3">cv. SW 3</strain>
        <tissue evidence="2">Leaf</tissue>
    </source>
</reference>
<keyword evidence="1" id="KW-0812">Transmembrane</keyword>
<dbReference type="Proteomes" id="UP000321393">
    <property type="component" value="Unassembled WGS sequence"/>
</dbReference>
<accession>A0A5A7V2R4</accession>
<proteinExistence type="predicted"/>
<organism evidence="2 3">
    <name type="scientific">Cucumis melo var. makuwa</name>
    <name type="common">Oriental melon</name>
    <dbReference type="NCBI Taxonomy" id="1194695"/>
    <lineage>
        <taxon>Eukaryota</taxon>
        <taxon>Viridiplantae</taxon>
        <taxon>Streptophyta</taxon>
        <taxon>Embryophyta</taxon>
        <taxon>Tracheophyta</taxon>
        <taxon>Spermatophyta</taxon>
        <taxon>Magnoliopsida</taxon>
        <taxon>eudicotyledons</taxon>
        <taxon>Gunneridae</taxon>
        <taxon>Pentapetalae</taxon>
        <taxon>rosids</taxon>
        <taxon>fabids</taxon>
        <taxon>Cucurbitales</taxon>
        <taxon>Cucurbitaceae</taxon>
        <taxon>Benincaseae</taxon>
        <taxon>Cucumis</taxon>
    </lineage>
</organism>
<dbReference type="GO" id="GO:0006508">
    <property type="term" value="P:proteolysis"/>
    <property type="evidence" value="ECO:0007669"/>
    <property type="project" value="UniProtKB-KW"/>
</dbReference>
<evidence type="ECO:0000313" key="3">
    <source>
        <dbReference type="Proteomes" id="UP000321393"/>
    </source>
</evidence>
<evidence type="ECO:0000313" key="2">
    <source>
        <dbReference type="EMBL" id="KAA0060796.1"/>
    </source>
</evidence>
<gene>
    <name evidence="2" type="ORF">E6C27_scaffold137G00140</name>
</gene>
<feature type="transmembrane region" description="Helical" evidence="1">
    <location>
        <begin position="55"/>
        <end position="80"/>
    </location>
</feature>
<evidence type="ECO:0000256" key="1">
    <source>
        <dbReference type="SAM" id="Phobius"/>
    </source>
</evidence>
<dbReference type="EMBL" id="SSTE01005189">
    <property type="protein sequence ID" value="KAA0060796.1"/>
    <property type="molecule type" value="Genomic_DNA"/>
</dbReference>
<keyword evidence="1" id="KW-0472">Membrane</keyword>
<dbReference type="GO" id="GO:0008233">
    <property type="term" value="F:peptidase activity"/>
    <property type="evidence" value="ECO:0007669"/>
    <property type="project" value="UniProtKB-KW"/>
</dbReference>
<protein>
    <submittedName>
        <fullName evidence="2">Gag protease polyprotein</fullName>
    </submittedName>
</protein>
<keyword evidence="1" id="KW-1133">Transmembrane helix</keyword>
<dbReference type="AlphaFoldDB" id="A0A5A7V2R4"/>
<keyword evidence="2" id="KW-0378">Hydrolase</keyword>
<feature type="transmembrane region" description="Helical" evidence="1">
    <location>
        <begin position="101"/>
        <end position="121"/>
    </location>
</feature>
<name>A0A5A7V2R4_CUCMM</name>
<comment type="caution">
    <text evidence="2">The sequence shown here is derived from an EMBL/GenBank/DDBJ whole genome shotgun (WGS) entry which is preliminary data.</text>
</comment>